<dbReference type="EMBL" id="PUIA01000040">
    <property type="protein sequence ID" value="PQO30043.1"/>
    <property type="molecule type" value="Genomic_DNA"/>
</dbReference>
<dbReference type="OrthoDB" id="4393931at2"/>
<evidence type="ECO:0000313" key="1">
    <source>
        <dbReference type="EMBL" id="PQO30043.1"/>
    </source>
</evidence>
<sequence length="388" mass="44069">MEPQQIQTLLDETSEVCVSIYMPMFRWGREVQQNEIRFKNLMRDAASLLSIDQVCDSKCREAILKRLERFRDDEKQDAWRHPSAGLALFVTPKSLEVHQMGCTLTEQVHVGDRFYLRPLLPALHGDGRFVLIAVSQNQVRLFEGNADGLAERVPAELPENLKDALNIDEYITSIQHFSYARGGEVDTMYHGQGAGDDDPKQTILQFFHRMDDPLSLFLEGRNDPLVFAGVEYLYPVFKEAIRYRYLLPDSVHGNFDNASMDELHEKAWQVVKPHFQQECDRAISNYHDAYGQNLATNDLETILRASEMGAIEALLIREDTAIWGHVDRDGHVQDDGVPNEISHDLLDDAAVETLKNGGDVFVVREADFPEKDCSAVARLRFDVGAMTS</sequence>
<dbReference type="Proteomes" id="UP000240009">
    <property type="component" value="Unassembled WGS sequence"/>
</dbReference>
<name>A0A2S8FCZ6_9BACT</name>
<gene>
    <name evidence="1" type="ORF">C5Y96_15125</name>
</gene>
<dbReference type="RefSeq" id="WP_105354934.1">
    <property type="nucleotide sequence ID" value="NZ_PUIA01000040.1"/>
</dbReference>
<organism evidence="1 2">
    <name type="scientific">Blastopirellula marina</name>
    <dbReference type="NCBI Taxonomy" id="124"/>
    <lineage>
        <taxon>Bacteria</taxon>
        <taxon>Pseudomonadati</taxon>
        <taxon>Planctomycetota</taxon>
        <taxon>Planctomycetia</taxon>
        <taxon>Pirellulales</taxon>
        <taxon>Pirellulaceae</taxon>
        <taxon>Blastopirellula</taxon>
    </lineage>
</organism>
<reference evidence="1 2" key="1">
    <citation type="submission" date="2018-02" db="EMBL/GenBank/DDBJ databases">
        <title>Comparative genomes isolates from brazilian mangrove.</title>
        <authorList>
            <person name="Araujo J.E."/>
            <person name="Taketani R.G."/>
            <person name="Silva M.C.P."/>
            <person name="Loureco M.V."/>
            <person name="Andreote F.D."/>
        </authorList>
    </citation>
    <scope>NUCLEOTIDE SEQUENCE [LARGE SCALE GENOMIC DNA]</scope>
    <source>
        <strain evidence="1 2">HEX-2 MGV</strain>
    </source>
</reference>
<proteinExistence type="predicted"/>
<dbReference type="InterPro" id="IPR040837">
    <property type="entry name" value="Bact_RF_family7"/>
</dbReference>
<protein>
    <submittedName>
        <fullName evidence="1">Uncharacterized protein</fullName>
    </submittedName>
</protein>
<dbReference type="Pfam" id="PF18849">
    <property type="entry name" value="baeRF_family7"/>
    <property type="match status" value="1"/>
</dbReference>
<evidence type="ECO:0000313" key="2">
    <source>
        <dbReference type="Proteomes" id="UP000240009"/>
    </source>
</evidence>
<comment type="caution">
    <text evidence="1">The sequence shown here is derived from an EMBL/GenBank/DDBJ whole genome shotgun (WGS) entry which is preliminary data.</text>
</comment>
<dbReference type="AlphaFoldDB" id="A0A2S8FCZ6"/>
<accession>A0A2S8FCZ6</accession>